<dbReference type="InterPro" id="IPR003689">
    <property type="entry name" value="ZIP"/>
</dbReference>
<dbReference type="PANTHER" id="PTHR16950:SF16">
    <property type="entry name" value="ZINC TRANSPORTER ZIP13"/>
    <property type="match status" value="1"/>
</dbReference>
<feature type="transmembrane region" description="Helical" evidence="5">
    <location>
        <begin position="226"/>
        <end position="246"/>
    </location>
</feature>
<feature type="transmembrane region" description="Helical" evidence="5">
    <location>
        <begin position="6"/>
        <end position="26"/>
    </location>
</feature>
<evidence type="ECO:0000256" key="5">
    <source>
        <dbReference type="SAM" id="Phobius"/>
    </source>
</evidence>
<dbReference type="GO" id="GO:0006882">
    <property type="term" value="P:intracellular zinc ion homeostasis"/>
    <property type="evidence" value="ECO:0007669"/>
    <property type="project" value="TreeGrafter"/>
</dbReference>
<reference evidence="6" key="1">
    <citation type="journal article" date="2020" name="mSystems">
        <title>Genome- and Community-Level Interaction Insights into Carbon Utilization and Element Cycling Functions of Hydrothermarchaeota in Hydrothermal Sediment.</title>
        <authorList>
            <person name="Zhou Z."/>
            <person name="Liu Y."/>
            <person name="Xu W."/>
            <person name="Pan J."/>
            <person name="Luo Z.H."/>
            <person name="Li M."/>
        </authorList>
    </citation>
    <scope>NUCLEOTIDE SEQUENCE [LARGE SCALE GENOMIC DNA]</scope>
    <source>
        <strain evidence="6">SpSt-258</strain>
    </source>
</reference>
<keyword evidence="4 5" id="KW-0472">Membrane</keyword>
<evidence type="ECO:0000256" key="1">
    <source>
        <dbReference type="ARBA" id="ARBA00004141"/>
    </source>
</evidence>
<evidence type="ECO:0000256" key="4">
    <source>
        <dbReference type="ARBA" id="ARBA00023136"/>
    </source>
</evidence>
<feature type="transmembrane region" description="Helical" evidence="5">
    <location>
        <begin position="68"/>
        <end position="86"/>
    </location>
</feature>
<dbReference type="GO" id="GO:0005385">
    <property type="term" value="F:zinc ion transmembrane transporter activity"/>
    <property type="evidence" value="ECO:0007669"/>
    <property type="project" value="TreeGrafter"/>
</dbReference>
<keyword evidence="2 5" id="KW-0812">Transmembrane</keyword>
<dbReference type="EMBL" id="DSKY01000022">
    <property type="protein sequence ID" value="HDY59826.1"/>
    <property type="molecule type" value="Genomic_DNA"/>
</dbReference>
<keyword evidence="3 5" id="KW-1133">Transmembrane helix</keyword>
<dbReference type="GO" id="GO:0016020">
    <property type="term" value="C:membrane"/>
    <property type="evidence" value="ECO:0007669"/>
    <property type="project" value="UniProtKB-SubCell"/>
</dbReference>
<dbReference type="Pfam" id="PF02535">
    <property type="entry name" value="Zip"/>
    <property type="match status" value="2"/>
</dbReference>
<evidence type="ECO:0000256" key="3">
    <source>
        <dbReference type="ARBA" id="ARBA00022989"/>
    </source>
</evidence>
<accession>A0A7V0Z6Z6</accession>
<comment type="caution">
    <text evidence="6">The sequence shown here is derived from an EMBL/GenBank/DDBJ whole genome shotgun (WGS) entry which is preliminary data.</text>
</comment>
<evidence type="ECO:0000256" key="2">
    <source>
        <dbReference type="ARBA" id="ARBA00022692"/>
    </source>
</evidence>
<feature type="transmembrane region" description="Helical" evidence="5">
    <location>
        <begin position="35"/>
        <end position="56"/>
    </location>
</feature>
<gene>
    <name evidence="6" type="ORF">ENP86_09815</name>
</gene>
<evidence type="ECO:0000313" key="6">
    <source>
        <dbReference type="EMBL" id="HDY59826.1"/>
    </source>
</evidence>
<dbReference type="PANTHER" id="PTHR16950">
    <property type="entry name" value="ZINC TRANSPORTER SLC39A7 HISTIDINE-RICH MEMBRANE PROTEIN KE4"/>
    <property type="match status" value="1"/>
</dbReference>
<dbReference type="AlphaFoldDB" id="A0A7V0Z6Z6"/>
<name>A0A7V0Z6Z6_UNCW3</name>
<organism evidence="6">
    <name type="scientific">candidate division WOR-3 bacterium</name>
    <dbReference type="NCBI Taxonomy" id="2052148"/>
    <lineage>
        <taxon>Bacteria</taxon>
        <taxon>Bacteria division WOR-3</taxon>
    </lineage>
</organism>
<proteinExistence type="predicted"/>
<sequence length="247" mass="26684">MVITYTLISVCLVSLISFIGVLSISIKKDRLNKILLLLVSFAAGSLFGDALIHLLPEAFEQIDNSLKTSLLVITGIFIFFILEKFVRWRHCHIPTSKDHPHPMVTMNLIGDLVHNLIDGMIIGASYSVNIPIGIATTIAVILHEIPQEIGDFGVFLHGGLSINMALMLNFLSALTAVIGGIISLIVGPAVRDYSIILLPLTAGGFIYIAGSDLIPELQGCETPRMSFSQLIAMACGVGLMALLILFE</sequence>
<comment type="subcellular location">
    <subcellularLocation>
        <location evidence="1">Membrane</location>
        <topology evidence="1">Multi-pass membrane protein</topology>
    </subcellularLocation>
</comment>
<feature type="transmembrane region" description="Helical" evidence="5">
    <location>
        <begin position="193"/>
        <end position="214"/>
    </location>
</feature>
<protein>
    <submittedName>
        <fullName evidence="6">ZIP family metal transporter</fullName>
    </submittedName>
</protein>
<feature type="transmembrane region" description="Helical" evidence="5">
    <location>
        <begin position="166"/>
        <end position="187"/>
    </location>
</feature>